<evidence type="ECO:0000313" key="2">
    <source>
        <dbReference type="EMBL" id="GBN10123.1"/>
    </source>
</evidence>
<reference evidence="2 3" key="1">
    <citation type="journal article" date="2019" name="Sci. Rep.">
        <title>Orb-weaving spider Araneus ventricosus genome elucidates the spidroin gene catalogue.</title>
        <authorList>
            <person name="Kono N."/>
            <person name="Nakamura H."/>
            <person name="Ohtoshi R."/>
            <person name="Moran D.A.P."/>
            <person name="Shinohara A."/>
            <person name="Yoshida Y."/>
            <person name="Fujiwara M."/>
            <person name="Mori M."/>
            <person name="Tomita M."/>
            <person name="Arakawa K."/>
        </authorList>
    </citation>
    <scope>NUCLEOTIDE SEQUENCE [LARGE SCALE GENOMIC DNA]</scope>
</reference>
<feature type="region of interest" description="Disordered" evidence="1">
    <location>
        <begin position="1"/>
        <end position="46"/>
    </location>
</feature>
<feature type="compositionally biased region" description="Basic and acidic residues" evidence="1">
    <location>
        <begin position="28"/>
        <end position="41"/>
    </location>
</feature>
<dbReference type="AlphaFoldDB" id="A0A4Y2L8G8"/>
<name>A0A4Y2L8G8_ARAVE</name>
<protein>
    <submittedName>
        <fullName evidence="2">Uncharacterized protein</fullName>
    </submittedName>
</protein>
<sequence>MRAMGRKDRDRARGKRGSRGASTSPRQRTKEEASRLPREVRFNPNSRVRFAAGTRRGRQDGIVHATLARVAVSNHVRGKGRGEIFCNLYGVAVLGVAAAKEGGEKTHGESGAMDTGGRSLQFGIGHLAAILLKTIT</sequence>
<evidence type="ECO:0000313" key="3">
    <source>
        <dbReference type="Proteomes" id="UP000499080"/>
    </source>
</evidence>
<accession>A0A4Y2L8G8</accession>
<dbReference type="Proteomes" id="UP000499080">
    <property type="component" value="Unassembled WGS sequence"/>
</dbReference>
<evidence type="ECO:0000256" key="1">
    <source>
        <dbReference type="SAM" id="MobiDB-lite"/>
    </source>
</evidence>
<proteinExistence type="predicted"/>
<gene>
    <name evidence="2" type="ORF">AVEN_151997_1</name>
</gene>
<dbReference type="EMBL" id="BGPR01117493">
    <property type="protein sequence ID" value="GBN10123.1"/>
    <property type="molecule type" value="Genomic_DNA"/>
</dbReference>
<organism evidence="2 3">
    <name type="scientific">Araneus ventricosus</name>
    <name type="common">Orbweaver spider</name>
    <name type="synonym">Epeira ventricosa</name>
    <dbReference type="NCBI Taxonomy" id="182803"/>
    <lineage>
        <taxon>Eukaryota</taxon>
        <taxon>Metazoa</taxon>
        <taxon>Ecdysozoa</taxon>
        <taxon>Arthropoda</taxon>
        <taxon>Chelicerata</taxon>
        <taxon>Arachnida</taxon>
        <taxon>Araneae</taxon>
        <taxon>Araneomorphae</taxon>
        <taxon>Entelegynae</taxon>
        <taxon>Araneoidea</taxon>
        <taxon>Araneidae</taxon>
        <taxon>Araneus</taxon>
    </lineage>
</organism>
<keyword evidence="3" id="KW-1185">Reference proteome</keyword>
<comment type="caution">
    <text evidence="2">The sequence shown here is derived from an EMBL/GenBank/DDBJ whole genome shotgun (WGS) entry which is preliminary data.</text>
</comment>
<feature type="compositionally biased region" description="Basic and acidic residues" evidence="1">
    <location>
        <begin position="1"/>
        <end position="11"/>
    </location>
</feature>